<dbReference type="AlphaFoldDB" id="A0A1A8XK49"/>
<dbReference type="Gene3D" id="1.10.620.20">
    <property type="entry name" value="Ribonucleotide Reductase, subunit A"/>
    <property type="match status" value="1"/>
</dbReference>
<keyword evidence="2" id="KW-1133">Transmembrane helix</keyword>
<dbReference type="Pfam" id="PF19335">
    <property type="entry name" value="HMBD"/>
    <property type="match status" value="1"/>
</dbReference>
<dbReference type="GO" id="GO:0046872">
    <property type="term" value="F:metal ion binding"/>
    <property type="evidence" value="ECO:0007669"/>
    <property type="project" value="InterPro"/>
</dbReference>
<keyword evidence="5" id="KW-1185">Reference proteome</keyword>
<dbReference type="InterPro" id="IPR012348">
    <property type="entry name" value="RNR-like"/>
</dbReference>
<dbReference type="Pfam" id="PF04945">
    <property type="entry name" value="YHS"/>
    <property type="match status" value="1"/>
</dbReference>
<feature type="transmembrane region" description="Helical" evidence="2">
    <location>
        <begin position="148"/>
        <end position="172"/>
    </location>
</feature>
<feature type="domain" description="TRASH" evidence="3">
    <location>
        <begin position="39"/>
        <end position="77"/>
    </location>
</feature>
<reference evidence="4 5" key="1">
    <citation type="submission" date="2016-06" db="EMBL/GenBank/DDBJ databases">
        <authorList>
            <person name="Kjaerup R.B."/>
            <person name="Dalgaard T.S."/>
            <person name="Juul-Madsen H.R."/>
        </authorList>
    </citation>
    <scope>NUCLEOTIDE SEQUENCE [LARGE SCALE GENOMIC DNA]</scope>
    <source>
        <strain evidence="4">2</strain>
    </source>
</reference>
<dbReference type="Proteomes" id="UP000199600">
    <property type="component" value="Unassembled WGS sequence"/>
</dbReference>
<keyword evidence="2" id="KW-0472">Membrane</keyword>
<feature type="region of interest" description="Disordered" evidence="1">
    <location>
        <begin position="197"/>
        <end position="219"/>
    </location>
</feature>
<evidence type="ECO:0000256" key="2">
    <source>
        <dbReference type="SAM" id="Phobius"/>
    </source>
</evidence>
<organism evidence="4 5">
    <name type="scientific">Candidatus Propionivibrio aalborgensis</name>
    <dbReference type="NCBI Taxonomy" id="1860101"/>
    <lineage>
        <taxon>Bacteria</taxon>
        <taxon>Pseudomonadati</taxon>
        <taxon>Pseudomonadota</taxon>
        <taxon>Betaproteobacteria</taxon>
        <taxon>Rhodocyclales</taxon>
        <taxon>Rhodocyclaceae</taxon>
        <taxon>Propionivibrio</taxon>
    </lineage>
</organism>
<sequence length="219" mass="23512">MDTKTGLSGHDHHHRAENSHATHGMHHDHEAANTTTVKDPVCGMNVTLGAGKPSFEHDSKTWHFCSQKCHDKFAADPVHYLTGEHKKAAAQATAPASAGTLYTCPMHSETIRDAPGDCPKCGMALESMGVTSGDEGFNPELVDFRRRFLIGAVLTVPLLVLTVGPFLGLGFVRDLLGERTAQWVKLALGTSASNWRPARPGMSGSGNACSRLEIKTSSR</sequence>
<feature type="compositionally biased region" description="Basic and acidic residues" evidence="1">
    <location>
        <begin position="14"/>
        <end position="31"/>
    </location>
</feature>
<proteinExistence type="predicted"/>
<feature type="region of interest" description="Disordered" evidence="1">
    <location>
        <begin position="1"/>
        <end position="34"/>
    </location>
</feature>
<name>A0A1A8XK49_9RHOO</name>
<gene>
    <name evidence="4" type="ORF">PROAA_1560012</name>
</gene>
<dbReference type="SUPFAM" id="SSF47240">
    <property type="entry name" value="Ferritin-like"/>
    <property type="match status" value="1"/>
</dbReference>
<keyword evidence="2" id="KW-0812">Transmembrane</keyword>
<evidence type="ECO:0000313" key="4">
    <source>
        <dbReference type="EMBL" id="SBT05510.1"/>
    </source>
</evidence>
<dbReference type="GO" id="GO:0016491">
    <property type="term" value="F:oxidoreductase activity"/>
    <property type="evidence" value="ECO:0007669"/>
    <property type="project" value="InterPro"/>
</dbReference>
<keyword evidence="4" id="KW-0378">Hydrolase</keyword>
<dbReference type="InterPro" id="IPR045800">
    <property type="entry name" value="HMBD"/>
</dbReference>
<dbReference type="EC" id="3.6.3.4" evidence="4"/>
<dbReference type="InterPro" id="IPR009078">
    <property type="entry name" value="Ferritin-like_SF"/>
</dbReference>
<accession>A0A1A8XK49</accession>
<dbReference type="InterPro" id="IPR007029">
    <property type="entry name" value="YHS_dom"/>
</dbReference>
<dbReference type="SMART" id="SM00746">
    <property type="entry name" value="TRASH"/>
    <property type="match status" value="1"/>
</dbReference>
<evidence type="ECO:0000259" key="3">
    <source>
        <dbReference type="SMART" id="SM00746"/>
    </source>
</evidence>
<dbReference type="InterPro" id="IPR011017">
    <property type="entry name" value="TRASH_dom"/>
</dbReference>
<dbReference type="EMBL" id="FLQY01000064">
    <property type="protein sequence ID" value="SBT05510.1"/>
    <property type="molecule type" value="Genomic_DNA"/>
</dbReference>
<protein>
    <submittedName>
        <fullName evidence="4">Copper-transporting P-type ATPase</fullName>
        <ecNumber evidence="4">3.6.3.4</ecNumber>
    </submittedName>
</protein>
<dbReference type="RefSeq" id="WP_222102098.1">
    <property type="nucleotide sequence ID" value="NZ_FLQY01000064.1"/>
</dbReference>
<evidence type="ECO:0000313" key="5">
    <source>
        <dbReference type="Proteomes" id="UP000199600"/>
    </source>
</evidence>
<dbReference type="GO" id="GO:0016787">
    <property type="term" value="F:hydrolase activity"/>
    <property type="evidence" value="ECO:0007669"/>
    <property type="project" value="UniProtKB-KW"/>
</dbReference>
<evidence type="ECO:0000256" key="1">
    <source>
        <dbReference type="SAM" id="MobiDB-lite"/>
    </source>
</evidence>